<gene>
    <name evidence="1" type="ORF">DV711_14110</name>
</gene>
<keyword evidence="2" id="KW-1185">Reference proteome</keyword>
<name>A0A369WAA1_9GAMM</name>
<organism evidence="1 2">
    <name type="scientific">Motiliproteus coralliicola</name>
    <dbReference type="NCBI Taxonomy" id="2283196"/>
    <lineage>
        <taxon>Bacteria</taxon>
        <taxon>Pseudomonadati</taxon>
        <taxon>Pseudomonadota</taxon>
        <taxon>Gammaproteobacteria</taxon>
        <taxon>Oceanospirillales</taxon>
        <taxon>Oceanospirillaceae</taxon>
        <taxon>Motiliproteus</taxon>
    </lineage>
</organism>
<accession>A0A369WAA1</accession>
<dbReference type="RefSeq" id="WP_114696367.1">
    <property type="nucleotide sequence ID" value="NZ_QQOH01000004.1"/>
</dbReference>
<reference evidence="1 2" key="1">
    <citation type="submission" date="2018-07" db="EMBL/GenBank/DDBJ databases">
        <title>Motiliproteus coralliicola sp. nov., a bacterium isolated from Coral.</title>
        <authorList>
            <person name="Wang G."/>
        </authorList>
    </citation>
    <scope>NUCLEOTIDE SEQUENCE [LARGE SCALE GENOMIC DNA]</scope>
    <source>
        <strain evidence="1 2">C34</strain>
    </source>
</reference>
<comment type="caution">
    <text evidence="1">The sequence shown here is derived from an EMBL/GenBank/DDBJ whole genome shotgun (WGS) entry which is preliminary data.</text>
</comment>
<dbReference type="OrthoDB" id="595236at2"/>
<dbReference type="Pfam" id="PF10707">
    <property type="entry name" value="YrbL-PhoP_reg"/>
    <property type="match status" value="1"/>
</dbReference>
<evidence type="ECO:0000313" key="2">
    <source>
        <dbReference type="Proteomes" id="UP000253769"/>
    </source>
</evidence>
<proteinExistence type="predicted"/>
<evidence type="ECO:0000313" key="1">
    <source>
        <dbReference type="EMBL" id="RDE18752.1"/>
    </source>
</evidence>
<dbReference type="InterPro" id="IPR019647">
    <property type="entry name" value="PhoP_reg_network_YrbL"/>
</dbReference>
<evidence type="ECO:0008006" key="3">
    <source>
        <dbReference type="Google" id="ProtNLM"/>
    </source>
</evidence>
<dbReference type="AlphaFoldDB" id="A0A369WAA1"/>
<protein>
    <recommendedName>
        <fullName evidence="3">PhoP regulatory network protein YrbL</fullName>
    </recommendedName>
</protein>
<dbReference type="Proteomes" id="UP000253769">
    <property type="component" value="Unassembled WGS sequence"/>
</dbReference>
<sequence>MHIELTEDLYLSEGNERVSYIHPMDSSKIIKIEKKGNKSRHQNDLDYFYFKLLEKKRVDLSHITSCYGWVETNFGKGVVFDRVSNYDNSKELTLEDVIKEGALPKCELEILLDTLKNYLVDNKILFVDVSLKNVLLKKEAEDKNKLIIVDGLGARRFGLKFFLQRNIETLLINKTNKQWNKLMRTYKKLSRL</sequence>
<dbReference type="EMBL" id="QQOH01000004">
    <property type="protein sequence ID" value="RDE18752.1"/>
    <property type="molecule type" value="Genomic_DNA"/>
</dbReference>